<keyword evidence="3 6" id="KW-0812">Transmembrane</keyword>
<dbReference type="Pfam" id="PF04138">
    <property type="entry name" value="GtrA_DPMS_TM"/>
    <property type="match status" value="1"/>
</dbReference>
<evidence type="ECO:0000313" key="9">
    <source>
        <dbReference type="Proteomes" id="UP000478183"/>
    </source>
</evidence>
<organism evidence="8 9">
    <name type="scientific">Paracoccus aestuariivivens</name>
    <dbReference type="NCBI Taxonomy" id="1820333"/>
    <lineage>
        <taxon>Bacteria</taxon>
        <taxon>Pseudomonadati</taxon>
        <taxon>Pseudomonadota</taxon>
        <taxon>Alphaproteobacteria</taxon>
        <taxon>Rhodobacterales</taxon>
        <taxon>Paracoccaceae</taxon>
        <taxon>Paracoccus</taxon>
    </lineage>
</organism>
<evidence type="ECO:0000256" key="1">
    <source>
        <dbReference type="ARBA" id="ARBA00004141"/>
    </source>
</evidence>
<dbReference type="OrthoDB" id="7776825at2"/>
<keyword evidence="5 6" id="KW-0472">Membrane</keyword>
<sequence length="168" mass="18304">MPQPCVYLVLRTSCIRLGWTSFIGMPSWKTDKNEIPAGMSSHLKKYGIFASGSAMGAVVDYAITMLAAKFLGMSPELALGLAMLFSATAVFFWHDHITFKSAGQSRLARKYLAFMLWSVLVYLLRAVLLVGFGMVGLPLSIALALSIGLASVVNYILSSRAIFRTQKG</sequence>
<evidence type="ECO:0000256" key="5">
    <source>
        <dbReference type="ARBA" id="ARBA00023136"/>
    </source>
</evidence>
<dbReference type="InterPro" id="IPR007267">
    <property type="entry name" value="GtrA_DPMS_TM"/>
</dbReference>
<reference evidence="8 9" key="1">
    <citation type="submission" date="2019-11" db="EMBL/GenBank/DDBJ databases">
        <authorList>
            <person name="Dong K."/>
        </authorList>
    </citation>
    <scope>NUCLEOTIDE SEQUENCE [LARGE SCALE GENOMIC DNA]</scope>
    <source>
        <strain evidence="8 9">NBRC 111993</strain>
    </source>
</reference>
<evidence type="ECO:0000259" key="7">
    <source>
        <dbReference type="Pfam" id="PF04138"/>
    </source>
</evidence>
<dbReference type="GO" id="GO:0005886">
    <property type="term" value="C:plasma membrane"/>
    <property type="evidence" value="ECO:0007669"/>
    <property type="project" value="TreeGrafter"/>
</dbReference>
<comment type="similarity">
    <text evidence="2">Belongs to the GtrA family.</text>
</comment>
<dbReference type="EMBL" id="WMIE01000008">
    <property type="protein sequence ID" value="MTH78829.1"/>
    <property type="molecule type" value="Genomic_DNA"/>
</dbReference>
<dbReference type="AlphaFoldDB" id="A0A6L6JDM4"/>
<keyword evidence="9" id="KW-1185">Reference proteome</keyword>
<dbReference type="InterPro" id="IPR051401">
    <property type="entry name" value="GtrA_CellWall_Glycosyl"/>
</dbReference>
<proteinExistence type="inferred from homology"/>
<dbReference type="GO" id="GO:0000271">
    <property type="term" value="P:polysaccharide biosynthetic process"/>
    <property type="evidence" value="ECO:0007669"/>
    <property type="project" value="InterPro"/>
</dbReference>
<comment type="subcellular location">
    <subcellularLocation>
        <location evidence="1">Membrane</location>
        <topology evidence="1">Multi-pass membrane protein</topology>
    </subcellularLocation>
</comment>
<feature type="transmembrane region" description="Helical" evidence="6">
    <location>
        <begin position="77"/>
        <end position="99"/>
    </location>
</feature>
<evidence type="ECO:0000256" key="6">
    <source>
        <dbReference type="SAM" id="Phobius"/>
    </source>
</evidence>
<evidence type="ECO:0000256" key="4">
    <source>
        <dbReference type="ARBA" id="ARBA00022989"/>
    </source>
</evidence>
<feature type="transmembrane region" description="Helical" evidence="6">
    <location>
        <begin position="46"/>
        <end position="71"/>
    </location>
</feature>
<dbReference type="Proteomes" id="UP000478183">
    <property type="component" value="Unassembled WGS sequence"/>
</dbReference>
<comment type="caution">
    <text evidence="8">The sequence shown here is derived from an EMBL/GenBank/DDBJ whole genome shotgun (WGS) entry which is preliminary data.</text>
</comment>
<evidence type="ECO:0000256" key="2">
    <source>
        <dbReference type="ARBA" id="ARBA00009399"/>
    </source>
</evidence>
<keyword evidence="4 6" id="KW-1133">Transmembrane helix</keyword>
<feature type="transmembrane region" description="Helical" evidence="6">
    <location>
        <begin position="111"/>
        <end position="133"/>
    </location>
</feature>
<accession>A0A6L6JDM4</accession>
<name>A0A6L6JDM4_9RHOB</name>
<feature type="transmembrane region" description="Helical" evidence="6">
    <location>
        <begin position="139"/>
        <end position="157"/>
    </location>
</feature>
<feature type="domain" description="GtrA/DPMS transmembrane" evidence="7">
    <location>
        <begin position="49"/>
        <end position="163"/>
    </location>
</feature>
<evidence type="ECO:0000256" key="3">
    <source>
        <dbReference type="ARBA" id="ARBA00022692"/>
    </source>
</evidence>
<protein>
    <recommendedName>
        <fullName evidence="7">GtrA/DPMS transmembrane domain-containing protein</fullName>
    </recommendedName>
</protein>
<dbReference type="PANTHER" id="PTHR38459:SF1">
    <property type="entry name" value="PROPHAGE BACTOPRENOL-LINKED GLUCOSE TRANSLOCASE HOMOLOG"/>
    <property type="match status" value="1"/>
</dbReference>
<gene>
    <name evidence="8" type="ORF">GL286_13935</name>
</gene>
<dbReference type="PANTHER" id="PTHR38459">
    <property type="entry name" value="PROPHAGE BACTOPRENOL-LINKED GLUCOSE TRANSLOCASE HOMOLOG"/>
    <property type="match status" value="1"/>
</dbReference>
<evidence type="ECO:0000313" key="8">
    <source>
        <dbReference type="EMBL" id="MTH78829.1"/>
    </source>
</evidence>